<dbReference type="EMBL" id="JBHSCL010000004">
    <property type="protein sequence ID" value="MFC4219329.1"/>
    <property type="molecule type" value="Genomic_DNA"/>
</dbReference>
<sequence>MKIILLLITVLVSSLAVTSCTNDEGDNDLDYLAPNDEEEVLLMGTQADENKD</sequence>
<gene>
    <name evidence="2" type="ORF">ACFOWS_04255</name>
</gene>
<dbReference type="Proteomes" id="UP001595841">
    <property type="component" value="Unassembled WGS sequence"/>
</dbReference>
<evidence type="ECO:0000256" key="1">
    <source>
        <dbReference type="SAM" id="SignalP"/>
    </source>
</evidence>
<feature type="chain" id="PRO_5045180569" description="Secreted protein" evidence="1">
    <location>
        <begin position="20"/>
        <end position="52"/>
    </location>
</feature>
<comment type="caution">
    <text evidence="2">The sequence shown here is derived from an EMBL/GenBank/DDBJ whole genome shotgun (WGS) entry which is preliminary data.</text>
</comment>
<keyword evidence="3" id="KW-1185">Reference proteome</keyword>
<protein>
    <recommendedName>
        <fullName evidence="4">Secreted protein</fullName>
    </recommendedName>
</protein>
<dbReference type="RefSeq" id="WP_379762719.1">
    <property type="nucleotide sequence ID" value="NZ_JBHSCL010000004.1"/>
</dbReference>
<proteinExistence type="predicted"/>
<name>A0ABV8PGK8_9FLAO</name>
<evidence type="ECO:0000313" key="3">
    <source>
        <dbReference type="Proteomes" id="UP001595841"/>
    </source>
</evidence>
<accession>A0ABV8PGK8</accession>
<dbReference type="PROSITE" id="PS51257">
    <property type="entry name" value="PROKAR_LIPOPROTEIN"/>
    <property type="match status" value="1"/>
</dbReference>
<organism evidence="2 3">
    <name type="scientific">Flagellimonas marina</name>
    <dbReference type="NCBI Taxonomy" id="1775168"/>
    <lineage>
        <taxon>Bacteria</taxon>
        <taxon>Pseudomonadati</taxon>
        <taxon>Bacteroidota</taxon>
        <taxon>Flavobacteriia</taxon>
        <taxon>Flavobacteriales</taxon>
        <taxon>Flavobacteriaceae</taxon>
        <taxon>Flagellimonas</taxon>
    </lineage>
</organism>
<keyword evidence="1" id="KW-0732">Signal</keyword>
<reference evidence="3" key="1">
    <citation type="journal article" date="2019" name="Int. J. Syst. Evol. Microbiol.">
        <title>The Global Catalogue of Microorganisms (GCM) 10K type strain sequencing project: providing services to taxonomists for standard genome sequencing and annotation.</title>
        <authorList>
            <consortium name="The Broad Institute Genomics Platform"/>
            <consortium name="The Broad Institute Genome Sequencing Center for Infectious Disease"/>
            <person name="Wu L."/>
            <person name="Ma J."/>
        </authorList>
    </citation>
    <scope>NUCLEOTIDE SEQUENCE [LARGE SCALE GENOMIC DNA]</scope>
    <source>
        <strain evidence="3">CGMCC 1.15774</strain>
    </source>
</reference>
<feature type="signal peptide" evidence="1">
    <location>
        <begin position="1"/>
        <end position="19"/>
    </location>
</feature>
<evidence type="ECO:0000313" key="2">
    <source>
        <dbReference type="EMBL" id="MFC4219329.1"/>
    </source>
</evidence>
<evidence type="ECO:0008006" key="4">
    <source>
        <dbReference type="Google" id="ProtNLM"/>
    </source>
</evidence>